<dbReference type="InterPro" id="IPR003439">
    <property type="entry name" value="ABC_transporter-like_ATP-bd"/>
</dbReference>
<name>A0A1F4S5T8_UNCSA</name>
<dbReference type="InterPro" id="IPR050611">
    <property type="entry name" value="ABCF"/>
</dbReference>
<sequence length="598" mass="68288">MLQINNLSLSFCGEQLFDDISFNIHSGERIGIVGRNGSGKTTLFKLITGEIHPDSGSVSTPKNYTVGYLKQHLNFTESTILEEASLGLKKEDKDQIWKAEKILNGLGFSQDEFHKSPAEFSGGFQVRLNLAKVLLAEPHLLLLDEPTNYLDILSIRWLTRFLARWENELMIITHDRDFMNSVTTHTIGIHRQKVKKIEGDTIKFFEQITVEEEVYEKTRRKEDKKREETIAFINKFRAQAARASLVQSRIKALEKMGKKEELRKISELGFKFNSLEFEAKNLMNIENLSFGYSPERTLIKNLSLHIGKNDRICVVGKNGKGKSTLLRLLAGELNPNEGKITNHPNCKIGYFGQTNIERLNPSFTIEQEFSALRPDLNYTDIRRTCGVMMFSGNAALKKIAVLSGGEKSRVSLGKILLNPTNMLLLDEPTNHLDVEACDSMITALDEFPGAVIIVTHSEMFLHHLAKKLIVFNEDHVSVFNGTYQDFLDRVGWKEEEKKPKKAKKEQKQNQKKSEQEYHKRHKELLENVKKIEKNIDNDESVLEAVNLKIANSFGKLRGEEIAQLQIKSHKHKQDVDEGYKKLETLIAELDELDKLKPL</sequence>
<reference evidence="6 7" key="1">
    <citation type="journal article" date="2016" name="Nat. Commun.">
        <title>Thousands of microbial genomes shed light on interconnected biogeochemical processes in an aquifer system.</title>
        <authorList>
            <person name="Anantharaman K."/>
            <person name="Brown C.T."/>
            <person name="Hug L.A."/>
            <person name="Sharon I."/>
            <person name="Castelle C.J."/>
            <person name="Probst A.J."/>
            <person name="Thomas B.C."/>
            <person name="Singh A."/>
            <person name="Wilkins M.J."/>
            <person name="Karaoz U."/>
            <person name="Brodie E.L."/>
            <person name="Williams K.H."/>
            <person name="Hubbard S.S."/>
            <person name="Banfield J.F."/>
        </authorList>
    </citation>
    <scope>NUCLEOTIDE SEQUENCE [LARGE SCALE GENOMIC DNA]</scope>
</reference>
<dbReference type="InterPro" id="IPR017871">
    <property type="entry name" value="ABC_transporter-like_CS"/>
</dbReference>
<dbReference type="SUPFAM" id="SSF52540">
    <property type="entry name" value="P-loop containing nucleoside triphosphate hydrolases"/>
    <property type="match status" value="2"/>
</dbReference>
<evidence type="ECO:0000313" key="6">
    <source>
        <dbReference type="EMBL" id="OGC15801.1"/>
    </source>
</evidence>
<dbReference type="Pfam" id="PF12848">
    <property type="entry name" value="ABC_tran_Xtn"/>
    <property type="match status" value="1"/>
</dbReference>
<dbReference type="Proteomes" id="UP000177905">
    <property type="component" value="Unassembled WGS sequence"/>
</dbReference>
<dbReference type="FunFam" id="3.40.50.300:FF:000011">
    <property type="entry name" value="Putative ABC transporter ATP-binding component"/>
    <property type="match status" value="1"/>
</dbReference>
<proteinExistence type="predicted"/>
<dbReference type="SMART" id="SM00382">
    <property type="entry name" value="AAA"/>
    <property type="match status" value="2"/>
</dbReference>
<dbReference type="PROSITE" id="PS00211">
    <property type="entry name" value="ABC_TRANSPORTER_1"/>
    <property type="match status" value="1"/>
</dbReference>
<dbReference type="EMBL" id="MEUA01000017">
    <property type="protein sequence ID" value="OGC15801.1"/>
    <property type="molecule type" value="Genomic_DNA"/>
</dbReference>
<feature type="domain" description="ABC transporter" evidence="5">
    <location>
        <begin position="2"/>
        <end position="216"/>
    </location>
</feature>
<dbReference type="PANTHER" id="PTHR19211">
    <property type="entry name" value="ATP-BINDING TRANSPORT PROTEIN-RELATED"/>
    <property type="match status" value="1"/>
</dbReference>
<gene>
    <name evidence="6" type="ORF">A2290_05635</name>
</gene>
<dbReference type="Gene3D" id="3.40.50.300">
    <property type="entry name" value="P-loop containing nucleotide triphosphate hydrolases"/>
    <property type="match status" value="2"/>
</dbReference>
<feature type="domain" description="ABC transporter" evidence="5">
    <location>
        <begin position="283"/>
        <end position="498"/>
    </location>
</feature>
<dbReference type="PANTHER" id="PTHR19211:SF14">
    <property type="entry name" value="ATP-BINDING CASSETTE SUB-FAMILY F MEMBER 1"/>
    <property type="match status" value="1"/>
</dbReference>
<protein>
    <submittedName>
        <fullName evidence="6">ABC transporter ATP-binding protein</fullName>
    </submittedName>
</protein>
<keyword evidence="2" id="KW-0547">Nucleotide-binding</keyword>
<organism evidence="6 7">
    <name type="scientific">candidate division WOR-1 bacterium RIFOXYB2_FULL_36_35</name>
    <dbReference type="NCBI Taxonomy" id="1802578"/>
    <lineage>
        <taxon>Bacteria</taxon>
        <taxon>Bacillati</taxon>
        <taxon>Saganbacteria</taxon>
    </lineage>
</organism>
<dbReference type="InterPro" id="IPR003593">
    <property type="entry name" value="AAA+_ATPase"/>
</dbReference>
<dbReference type="PROSITE" id="PS50893">
    <property type="entry name" value="ABC_TRANSPORTER_2"/>
    <property type="match status" value="2"/>
</dbReference>
<comment type="caution">
    <text evidence="6">The sequence shown here is derived from an EMBL/GenBank/DDBJ whole genome shotgun (WGS) entry which is preliminary data.</text>
</comment>
<evidence type="ECO:0000256" key="4">
    <source>
        <dbReference type="SAM" id="MobiDB-lite"/>
    </source>
</evidence>
<dbReference type="InterPro" id="IPR032781">
    <property type="entry name" value="ABC_tran_Xtn"/>
</dbReference>
<dbReference type="CDD" id="cd03221">
    <property type="entry name" value="ABCF_EF-3"/>
    <property type="match status" value="2"/>
</dbReference>
<keyword evidence="3 6" id="KW-0067">ATP-binding</keyword>
<accession>A0A1F4S5T8</accession>
<evidence type="ECO:0000256" key="2">
    <source>
        <dbReference type="ARBA" id="ARBA00022741"/>
    </source>
</evidence>
<feature type="compositionally biased region" description="Basic and acidic residues" evidence="4">
    <location>
        <begin position="505"/>
        <end position="518"/>
    </location>
</feature>
<dbReference type="GO" id="GO:0016887">
    <property type="term" value="F:ATP hydrolysis activity"/>
    <property type="evidence" value="ECO:0007669"/>
    <property type="project" value="InterPro"/>
</dbReference>
<evidence type="ECO:0000259" key="5">
    <source>
        <dbReference type="PROSITE" id="PS50893"/>
    </source>
</evidence>
<keyword evidence="1" id="KW-0677">Repeat</keyword>
<dbReference type="Pfam" id="PF00005">
    <property type="entry name" value="ABC_tran"/>
    <property type="match status" value="2"/>
</dbReference>
<evidence type="ECO:0000256" key="1">
    <source>
        <dbReference type="ARBA" id="ARBA00022737"/>
    </source>
</evidence>
<dbReference type="InterPro" id="IPR027417">
    <property type="entry name" value="P-loop_NTPase"/>
</dbReference>
<dbReference type="GO" id="GO:0005524">
    <property type="term" value="F:ATP binding"/>
    <property type="evidence" value="ECO:0007669"/>
    <property type="project" value="UniProtKB-KW"/>
</dbReference>
<evidence type="ECO:0000313" key="7">
    <source>
        <dbReference type="Proteomes" id="UP000177905"/>
    </source>
</evidence>
<dbReference type="AlphaFoldDB" id="A0A1F4S5T8"/>
<evidence type="ECO:0000256" key="3">
    <source>
        <dbReference type="ARBA" id="ARBA00022840"/>
    </source>
</evidence>
<feature type="region of interest" description="Disordered" evidence="4">
    <location>
        <begin position="497"/>
        <end position="518"/>
    </location>
</feature>